<evidence type="ECO:0000256" key="2">
    <source>
        <dbReference type="ARBA" id="ARBA00022963"/>
    </source>
</evidence>
<dbReference type="GO" id="GO:0016787">
    <property type="term" value="F:hydrolase activity"/>
    <property type="evidence" value="ECO:0007669"/>
    <property type="project" value="UniProtKB-UniRule"/>
</dbReference>
<dbReference type="Pfam" id="PF01734">
    <property type="entry name" value="Patatin"/>
    <property type="match status" value="1"/>
</dbReference>
<dbReference type="InterPro" id="IPR050301">
    <property type="entry name" value="NTE"/>
</dbReference>
<dbReference type="OrthoDB" id="2339873at2"/>
<feature type="short sequence motif" description="GXSXG" evidence="4">
    <location>
        <begin position="45"/>
        <end position="49"/>
    </location>
</feature>
<evidence type="ECO:0000256" key="4">
    <source>
        <dbReference type="PROSITE-ProRule" id="PRU01161"/>
    </source>
</evidence>
<feature type="active site" description="Proton acceptor" evidence="4">
    <location>
        <position position="187"/>
    </location>
</feature>
<name>M2YSJ1_9PSEU</name>
<evidence type="ECO:0000256" key="1">
    <source>
        <dbReference type="ARBA" id="ARBA00022801"/>
    </source>
</evidence>
<evidence type="ECO:0000259" key="5">
    <source>
        <dbReference type="PROSITE" id="PS51635"/>
    </source>
</evidence>
<dbReference type="InterPro" id="IPR002641">
    <property type="entry name" value="PNPLA_dom"/>
</dbReference>
<proteinExistence type="predicted"/>
<comment type="caution">
    <text evidence="4">Lacks conserved residue(s) required for the propagation of feature annotation.</text>
</comment>
<evidence type="ECO:0000313" key="7">
    <source>
        <dbReference type="Proteomes" id="UP000054226"/>
    </source>
</evidence>
<accession>M2YSJ1</accession>
<sequence>MPGKEKRKALVLGGGGLTGSGWLIGMLCGLVDADIDILQADLIVGTSSGALVGAQVATGCDLEVLYSQVVSNASPEPALELSTAALTALGGMLGGAQSPQLCRARVGKAALADENASTGLSAFIGARLPVAKWPDRNLCVTSVDAETGEFVAFDSGSGLSLLDAVTASCALPFIYPPARALGRRWMDGFIKSPANADVAGDYERIVVLAPMPEGFAAGSRVVAQTAELASRTGAMIATVVADEVPVRPLDPALLPDAARAGRAQAKSAATEVAAVWNAPSAPRPQAVR</sequence>
<dbReference type="PROSITE" id="PS51635">
    <property type="entry name" value="PNPLA"/>
    <property type="match status" value="1"/>
</dbReference>
<feature type="domain" description="PNPLA" evidence="5">
    <location>
        <begin position="10"/>
        <end position="200"/>
    </location>
</feature>
<dbReference type="InterPro" id="IPR016035">
    <property type="entry name" value="Acyl_Trfase/lysoPLipase"/>
</dbReference>
<keyword evidence="1 4" id="KW-0378">Hydrolase</keyword>
<reference evidence="6 7" key="1">
    <citation type="journal article" date="2013" name="Genome Announc.">
        <title>Draft Genome Sequence of Amycolatopsis decaplanina Strain DSM 44594T.</title>
        <authorList>
            <person name="Kaur N."/>
            <person name="Kumar S."/>
            <person name="Bala M."/>
            <person name="Raghava G.P."/>
            <person name="Mayilraj S."/>
        </authorList>
    </citation>
    <scope>NUCLEOTIDE SEQUENCE [LARGE SCALE GENOMIC DNA]</scope>
    <source>
        <strain evidence="6 7">DSM 44594</strain>
    </source>
</reference>
<dbReference type="PANTHER" id="PTHR14226">
    <property type="entry name" value="NEUROPATHY TARGET ESTERASE/SWISS CHEESE D.MELANOGASTER"/>
    <property type="match status" value="1"/>
</dbReference>
<dbReference type="EMBL" id="AOHO01000078">
    <property type="protein sequence ID" value="EME51753.1"/>
    <property type="molecule type" value="Genomic_DNA"/>
</dbReference>
<dbReference type="AlphaFoldDB" id="M2YSJ1"/>
<keyword evidence="7" id="KW-1185">Reference proteome</keyword>
<evidence type="ECO:0000256" key="3">
    <source>
        <dbReference type="ARBA" id="ARBA00023098"/>
    </source>
</evidence>
<organism evidence="6 7">
    <name type="scientific">Amycolatopsis decaplanina DSM 44594</name>
    <dbReference type="NCBI Taxonomy" id="1284240"/>
    <lineage>
        <taxon>Bacteria</taxon>
        <taxon>Bacillati</taxon>
        <taxon>Actinomycetota</taxon>
        <taxon>Actinomycetes</taxon>
        <taxon>Pseudonocardiales</taxon>
        <taxon>Pseudonocardiaceae</taxon>
        <taxon>Amycolatopsis</taxon>
    </lineage>
</organism>
<dbReference type="SUPFAM" id="SSF52151">
    <property type="entry name" value="FabD/lysophospholipase-like"/>
    <property type="match status" value="1"/>
</dbReference>
<feature type="short sequence motif" description="GXGXXG" evidence="4">
    <location>
        <begin position="14"/>
        <end position="19"/>
    </location>
</feature>
<evidence type="ECO:0000313" key="6">
    <source>
        <dbReference type="EMBL" id="EME51753.1"/>
    </source>
</evidence>
<dbReference type="Proteomes" id="UP000054226">
    <property type="component" value="Unassembled WGS sequence"/>
</dbReference>
<dbReference type="PANTHER" id="PTHR14226:SF57">
    <property type="entry name" value="BLR7027 PROTEIN"/>
    <property type="match status" value="1"/>
</dbReference>
<dbReference type="Gene3D" id="3.40.1090.10">
    <property type="entry name" value="Cytosolic phospholipase A2 catalytic domain"/>
    <property type="match status" value="2"/>
</dbReference>
<gene>
    <name evidence="6" type="ORF">H074_36259</name>
</gene>
<feature type="active site" description="Nucleophile" evidence="4">
    <location>
        <position position="47"/>
    </location>
</feature>
<keyword evidence="3 4" id="KW-0443">Lipid metabolism</keyword>
<comment type="caution">
    <text evidence="6">The sequence shown here is derived from an EMBL/GenBank/DDBJ whole genome shotgun (WGS) entry which is preliminary data.</text>
</comment>
<keyword evidence="2 4" id="KW-0442">Lipid degradation</keyword>
<dbReference type="GO" id="GO:0016042">
    <property type="term" value="P:lipid catabolic process"/>
    <property type="evidence" value="ECO:0007669"/>
    <property type="project" value="UniProtKB-UniRule"/>
</dbReference>
<protein>
    <submittedName>
        <fullName evidence="6">Lysophospholipase</fullName>
    </submittedName>
</protein>
<dbReference type="RefSeq" id="WP_007035032.1">
    <property type="nucleotide sequence ID" value="NZ_AOHO01000078.1"/>
</dbReference>